<gene>
    <name evidence="11" type="ORF">K6Y31_11180</name>
</gene>
<dbReference type="InterPro" id="IPR000515">
    <property type="entry name" value="MetI-like"/>
</dbReference>
<evidence type="ECO:0000256" key="3">
    <source>
        <dbReference type="ARBA" id="ARBA00022475"/>
    </source>
</evidence>
<keyword evidence="4" id="KW-0997">Cell inner membrane</keyword>
<evidence type="ECO:0000256" key="6">
    <source>
        <dbReference type="ARBA" id="ARBA00022989"/>
    </source>
</evidence>
<evidence type="ECO:0000256" key="1">
    <source>
        <dbReference type="ARBA" id="ARBA00004429"/>
    </source>
</evidence>
<feature type="transmembrane region" description="Helical" evidence="9">
    <location>
        <begin position="47"/>
        <end position="67"/>
    </location>
</feature>
<name>A0ABS8WA32_9GAMM</name>
<evidence type="ECO:0000256" key="9">
    <source>
        <dbReference type="RuleBase" id="RU363032"/>
    </source>
</evidence>
<evidence type="ECO:0000256" key="8">
    <source>
        <dbReference type="ARBA" id="ARBA00024202"/>
    </source>
</evidence>
<dbReference type="PANTHER" id="PTHR43163">
    <property type="entry name" value="DIPEPTIDE TRANSPORT SYSTEM PERMEASE PROTEIN DPPB-RELATED"/>
    <property type="match status" value="1"/>
</dbReference>
<protein>
    <submittedName>
        <fullName evidence="11">ABC transporter permease subunit</fullName>
    </submittedName>
</protein>
<keyword evidence="2 9" id="KW-0813">Transport</keyword>
<dbReference type="InterPro" id="IPR035906">
    <property type="entry name" value="MetI-like_sf"/>
</dbReference>
<reference evidence="11 12" key="1">
    <citation type="journal article" date="2022" name="Environ. Microbiol. Rep.">
        <title>Eco-phylogenetic analyses reveal divergent evolution of vitamin B12 metabolism in the marine bacterial family 'Psychromonadaceae'.</title>
        <authorList>
            <person name="Jin X."/>
            <person name="Yang Y."/>
            <person name="Cao H."/>
            <person name="Gao B."/>
            <person name="Zhao Z."/>
        </authorList>
    </citation>
    <scope>NUCLEOTIDE SEQUENCE [LARGE SCALE GENOMIC DNA]</scope>
    <source>
        <strain evidence="11 12">MKS20</strain>
    </source>
</reference>
<evidence type="ECO:0000256" key="2">
    <source>
        <dbReference type="ARBA" id="ARBA00022448"/>
    </source>
</evidence>
<dbReference type="PANTHER" id="PTHR43163:SF4">
    <property type="entry name" value="PUTRESCINE EXPORT SYSTEM PERMEASE PROTEIN SAPB"/>
    <property type="match status" value="1"/>
</dbReference>
<dbReference type="RefSeq" id="WP_233052863.1">
    <property type="nucleotide sequence ID" value="NZ_JAIMJA010000010.1"/>
</dbReference>
<keyword evidence="12" id="KW-1185">Reference proteome</keyword>
<dbReference type="Proteomes" id="UP001201273">
    <property type="component" value="Unassembled WGS sequence"/>
</dbReference>
<accession>A0ABS8WA32</accession>
<evidence type="ECO:0000256" key="5">
    <source>
        <dbReference type="ARBA" id="ARBA00022692"/>
    </source>
</evidence>
<sequence length="321" mass="35471">MLIYILRRLNVFVITLFLLSVVAFLLQRQVITDFVNTGNIFSDYQRYILAMLSGNFGTSLASGNPVLSDILAIFPATLELCVMAFIVSILVGIPCGVFAGLSRGGTVDYGIMTVTLMGVSVPAFWFAMLLMMFFSLHLGWFPVSGRIGLLYDIPVITGFNLIDTLLSTKPYKYEAFFDSLLHLALPTLVLATIPTTEVIRQVRASISEEMDKNYIKAAQAKGLNTFQIIKRHGLRNALPPVIPSLGLQFGRVLTTAMITETVFSWPGIGPWMVNSIYLEDHSAIQGGMLFIAAFVLLANMATDLLHLMIDPLKRNELYGKS</sequence>
<dbReference type="PROSITE" id="PS50928">
    <property type="entry name" value="ABC_TM1"/>
    <property type="match status" value="1"/>
</dbReference>
<evidence type="ECO:0000256" key="7">
    <source>
        <dbReference type="ARBA" id="ARBA00023136"/>
    </source>
</evidence>
<dbReference type="SUPFAM" id="SSF161098">
    <property type="entry name" value="MetI-like"/>
    <property type="match status" value="1"/>
</dbReference>
<keyword evidence="3" id="KW-1003">Cell membrane</keyword>
<feature type="transmembrane region" description="Helical" evidence="9">
    <location>
        <begin position="6"/>
        <end position="26"/>
    </location>
</feature>
<evidence type="ECO:0000313" key="12">
    <source>
        <dbReference type="Proteomes" id="UP001201273"/>
    </source>
</evidence>
<dbReference type="Pfam" id="PF00528">
    <property type="entry name" value="BPD_transp_1"/>
    <property type="match status" value="1"/>
</dbReference>
<organism evidence="11 12">
    <name type="scientific">Motilimonas cestriensis</name>
    <dbReference type="NCBI Taxonomy" id="2742685"/>
    <lineage>
        <taxon>Bacteria</taxon>
        <taxon>Pseudomonadati</taxon>
        <taxon>Pseudomonadota</taxon>
        <taxon>Gammaproteobacteria</taxon>
        <taxon>Alteromonadales</taxon>
        <taxon>Alteromonadales genera incertae sedis</taxon>
        <taxon>Motilimonas</taxon>
    </lineage>
</organism>
<keyword evidence="6 9" id="KW-1133">Transmembrane helix</keyword>
<feature type="transmembrane region" description="Helical" evidence="9">
    <location>
        <begin position="288"/>
        <end position="309"/>
    </location>
</feature>
<keyword evidence="7 9" id="KW-0472">Membrane</keyword>
<evidence type="ECO:0000256" key="4">
    <source>
        <dbReference type="ARBA" id="ARBA00022519"/>
    </source>
</evidence>
<comment type="subcellular location">
    <subcellularLocation>
        <location evidence="1">Cell inner membrane</location>
        <topology evidence="1">Multi-pass membrane protein</topology>
    </subcellularLocation>
    <subcellularLocation>
        <location evidence="9">Cell membrane</location>
        <topology evidence="9">Multi-pass membrane protein</topology>
    </subcellularLocation>
</comment>
<feature type="domain" description="ABC transmembrane type-1" evidence="10">
    <location>
        <begin position="74"/>
        <end position="306"/>
    </location>
</feature>
<dbReference type="CDD" id="cd06261">
    <property type="entry name" value="TM_PBP2"/>
    <property type="match status" value="1"/>
</dbReference>
<dbReference type="EMBL" id="JAIMJA010000010">
    <property type="protein sequence ID" value="MCE2595378.1"/>
    <property type="molecule type" value="Genomic_DNA"/>
</dbReference>
<proteinExistence type="inferred from homology"/>
<keyword evidence="5 9" id="KW-0812">Transmembrane</keyword>
<feature type="transmembrane region" description="Helical" evidence="9">
    <location>
        <begin position="73"/>
        <end position="99"/>
    </location>
</feature>
<evidence type="ECO:0000313" key="11">
    <source>
        <dbReference type="EMBL" id="MCE2595378.1"/>
    </source>
</evidence>
<comment type="caution">
    <text evidence="11">The sequence shown here is derived from an EMBL/GenBank/DDBJ whole genome shotgun (WGS) entry which is preliminary data.</text>
</comment>
<dbReference type="Gene3D" id="1.10.3720.10">
    <property type="entry name" value="MetI-like"/>
    <property type="match status" value="1"/>
</dbReference>
<comment type="similarity">
    <text evidence="8">Belongs to the binding-protein-dependent transport system permease family. OppBC subfamily.</text>
</comment>
<evidence type="ECO:0000259" key="10">
    <source>
        <dbReference type="PROSITE" id="PS50928"/>
    </source>
</evidence>
<feature type="transmembrane region" description="Helical" evidence="9">
    <location>
        <begin position="111"/>
        <end position="134"/>
    </location>
</feature>